<dbReference type="EMBL" id="CP086136">
    <property type="protein sequence ID" value="UEM17023.1"/>
    <property type="molecule type" value="Genomic_DNA"/>
</dbReference>
<gene>
    <name evidence="4" type="ORF">G6321_00027960</name>
    <name evidence="2" type="ORF">G6321_40275</name>
    <name evidence="3" type="ORF">J4G43_024035</name>
    <name evidence="1" type="ORF">J4G43_26060</name>
</gene>
<proteinExistence type="predicted"/>
<dbReference type="Gene3D" id="1.10.10.60">
    <property type="entry name" value="Homeodomain-like"/>
    <property type="match status" value="1"/>
</dbReference>
<dbReference type="KEGG" id="bban:J4G43_024035"/>
<reference evidence="1" key="3">
    <citation type="submission" date="2021-03" db="EMBL/GenBank/DDBJ databases">
        <title>Whole Genome Sequence of Bradyrhizobium sp. Strain 144S4.</title>
        <authorList>
            <person name="Bromfield E.S.P."/>
            <person name="Cloutier S."/>
        </authorList>
    </citation>
    <scope>NUCLEOTIDE SEQUENCE [LARGE SCALE GENOMIC DNA]</scope>
    <source>
        <strain evidence="1">144S4</strain>
    </source>
</reference>
<evidence type="ECO:0000313" key="1">
    <source>
        <dbReference type="EMBL" id="MBO1864263.1"/>
    </source>
</evidence>
<evidence type="ECO:0000313" key="5">
    <source>
        <dbReference type="Proteomes" id="UP000564836"/>
    </source>
</evidence>
<reference evidence="5 6" key="4">
    <citation type="journal article" date="2022" name="Int. J. Syst. Evol. Microbiol.">
        <title>Strains of Bradyrhizobium barranii sp. nov. associated with legumes native to Canada are symbionts of soybeans and belong to different subspecies (subsp. barranii subsp. nov. and subsp. apii subsp. nov.) and symbiovars (sv. glycinearum and sv. septentrionale).</title>
        <authorList>
            <person name="Bromfield E.S.P."/>
            <person name="Cloutier S."/>
            <person name="Wasai-Hara S."/>
            <person name="Minamisawa K."/>
        </authorList>
    </citation>
    <scope>NUCLEOTIDE SEQUENCE [LARGE SCALE GENOMIC DNA]</scope>
    <source>
        <strain evidence="6">144S4</strain>
        <strain evidence="4 5">323S2</strain>
    </source>
</reference>
<evidence type="ECO:0000313" key="3">
    <source>
        <dbReference type="EMBL" id="UEM17023.1"/>
    </source>
</evidence>
<evidence type="ECO:0000313" key="2">
    <source>
        <dbReference type="EMBL" id="NYY94410.1"/>
    </source>
</evidence>
<organism evidence="2">
    <name type="scientific">Bradyrhizobium barranii subsp. barranii</name>
    <dbReference type="NCBI Taxonomy" id="2823807"/>
    <lineage>
        <taxon>Bacteria</taxon>
        <taxon>Pseudomonadati</taxon>
        <taxon>Pseudomonadota</taxon>
        <taxon>Alphaproteobacteria</taxon>
        <taxon>Hyphomicrobiales</taxon>
        <taxon>Nitrobacteraceae</taxon>
        <taxon>Bradyrhizobium</taxon>
        <taxon>Bradyrhizobium barranii</taxon>
    </lineage>
</organism>
<sequence length="161" mass="17952">MAPFKQTTLPAHYRGDQTFGRPSGYRPEYGDMLIDATNNEGISLTAFAGLIGVSRDTVYRWIREHSDFSDAVSRARPARVLFLERKLLRARKGAETSAAVFALKNADPEEWRDVRSVEHGHRLKVETLTDAELYAIASQKAGAHGTVIDGEYTRTADEPTQ</sequence>
<dbReference type="Proteomes" id="UP000664702">
    <property type="component" value="Chromosome"/>
</dbReference>
<dbReference type="AlphaFoldDB" id="A0A7Z0QJ87"/>
<evidence type="ECO:0000313" key="6">
    <source>
        <dbReference type="Proteomes" id="UP000664702"/>
    </source>
</evidence>
<evidence type="ECO:0000313" key="4">
    <source>
        <dbReference type="EMBL" id="UGX98742.1"/>
    </source>
</evidence>
<accession>A0A7Z0QJ87</accession>
<protein>
    <submittedName>
        <fullName evidence="3">DNA-packaging protein</fullName>
    </submittedName>
</protein>
<dbReference type="Proteomes" id="UP000564836">
    <property type="component" value="Chromosome"/>
</dbReference>
<reference evidence="4 5" key="1">
    <citation type="journal article" date="2017" name="Syst. Appl. Microbiol.">
        <title>Soybeans inoculated with root zone soils of Canadian native legumes harbour diverse and novel Bradyrhizobium spp. that possess agricultural potential.</title>
        <authorList>
            <person name="Bromfield E.S.P."/>
            <person name="Cloutier S."/>
            <person name="Tambong J.T."/>
            <person name="Tran Thi T.V."/>
        </authorList>
    </citation>
    <scope>NUCLEOTIDE SEQUENCE [LARGE SCALE GENOMIC DNA]</scope>
    <source>
        <strain evidence="4 5">323S2</strain>
    </source>
</reference>
<dbReference type="EMBL" id="CP088280">
    <property type="protein sequence ID" value="UGX98742.1"/>
    <property type="molecule type" value="Genomic_DNA"/>
</dbReference>
<dbReference type="EMBL" id="JACBFH010000001">
    <property type="protein sequence ID" value="NYY94410.1"/>
    <property type="molecule type" value="Genomic_DNA"/>
</dbReference>
<dbReference type="RefSeq" id="WP_166352935.1">
    <property type="nucleotide sequence ID" value="NZ_CP086136.1"/>
</dbReference>
<name>A0A7Z0QJ87_9BRAD</name>
<dbReference type="EMBL" id="JAGEMI010000001">
    <property type="protein sequence ID" value="MBO1864263.1"/>
    <property type="molecule type" value="Genomic_DNA"/>
</dbReference>
<reference evidence="2" key="2">
    <citation type="submission" date="2020-06" db="EMBL/GenBank/DDBJ databases">
        <title>Whole Genome Sequence of Bradyrhizobium sp. Strain 323S2.</title>
        <authorList>
            <person name="Bromfield E.S.P."/>
        </authorList>
    </citation>
    <scope>NUCLEOTIDE SEQUENCE [LARGE SCALE GENOMIC DNA]</scope>
    <source>
        <strain evidence="2">323S2</strain>
    </source>
</reference>